<dbReference type="InterPro" id="IPR027463">
    <property type="entry name" value="AcrB_DN_DC_subdom"/>
</dbReference>
<keyword evidence="2" id="KW-0813">Transport</keyword>
<dbReference type="InterPro" id="IPR001036">
    <property type="entry name" value="Acrflvin-R"/>
</dbReference>
<evidence type="ECO:0000256" key="7">
    <source>
        <dbReference type="ARBA" id="ARBA00023136"/>
    </source>
</evidence>
<evidence type="ECO:0000256" key="1">
    <source>
        <dbReference type="ARBA" id="ARBA00004429"/>
    </source>
</evidence>
<dbReference type="SUPFAM" id="SSF82714">
    <property type="entry name" value="Multidrug efflux transporter AcrB TolC docking domain, DN and DC subdomains"/>
    <property type="match status" value="2"/>
</dbReference>
<dbReference type="SUPFAM" id="SSF82693">
    <property type="entry name" value="Multidrug efflux transporter AcrB pore domain, PN1, PN2, PC1 and PC2 subdomains"/>
    <property type="match status" value="4"/>
</dbReference>
<name>A0A4R7JLA4_9GAMM</name>
<feature type="transmembrane region" description="Helical" evidence="8">
    <location>
        <begin position="429"/>
        <end position="449"/>
    </location>
</feature>
<protein>
    <submittedName>
        <fullName evidence="9">Multidrug efflux pump</fullName>
    </submittedName>
</protein>
<feature type="transmembrane region" description="Helical" evidence="8">
    <location>
        <begin position="946"/>
        <end position="965"/>
    </location>
</feature>
<dbReference type="AlphaFoldDB" id="A0A4R7JLA4"/>
<evidence type="ECO:0000256" key="4">
    <source>
        <dbReference type="ARBA" id="ARBA00022519"/>
    </source>
</evidence>
<feature type="transmembrane region" description="Helical" evidence="8">
    <location>
        <begin position="384"/>
        <end position="408"/>
    </location>
</feature>
<dbReference type="RefSeq" id="WP_133737003.1">
    <property type="nucleotide sequence ID" value="NZ_SOAX01000007.1"/>
</dbReference>
<dbReference type="EMBL" id="SOAX01000007">
    <property type="protein sequence ID" value="TDT37813.1"/>
    <property type="molecule type" value="Genomic_DNA"/>
</dbReference>
<dbReference type="PRINTS" id="PR00702">
    <property type="entry name" value="ACRIFLAVINRP"/>
</dbReference>
<comment type="caution">
    <text evidence="9">The sequence shown here is derived from an EMBL/GenBank/DDBJ whole genome shotgun (WGS) entry which is preliminary data.</text>
</comment>
<dbReference type="Gene3D" id="3.30.70.1430">
    <property type="entry name" value="Multidrug efflux transporter AcrB pore domain"/>
    <property type="match status" value="2"/>
</dbReference>
<evidence type="ECO:0000256" key="3">
    <source>
        <dbReference type="ARBA" id="ARBA00022475"/>
    </source>
</evidence>
<feature type="transmembrane region" description="Helical" evidence="8">
    <location>
        <begin position="515"/>
        <end position="541"/>
    </location>
</feature>
<evidence type="ECO:0000313" key="10">
    <source>
        <dbReference type="Proteomes" id="UP000295830"/>
    </source>
</evidence>
<dbReference type="FunFam" id="1.20.1640.10:FF:000001">
    <property type="entry name" value="Efflux pump membrane transporter"/>
    <property type="match status" value="1"/>
</dbReference>
<keyword evidence="4" id="KW-0997">Cell inner membrane</keyword>
<dbReference type="SUPFAM" id="SSF82866">
    <property type="entry name" value="Multidrug efflux transporter AcrB transmembrane domain"/>
    <property type="match status" value="2"/>
</dbReference>
<feature type="transmembrane region" description="Helical" evidence="8">
    <location>
        <begin position="846"/>
        <end position="866"/>
    </location>
</feature>
<keyword evidence="3" id="KW-1003">Cell membrane</keyword>
<feature type="transmembrane region" description="Helical" evidence="8">
    <location>
        <begin position="461"/>
        <end position="483"/>
    </location>
</feature>
<dbReference type="PANTHER" id="PTHR32063">
    <property type="match status" value="1"/>
</dbReference>
<feature type="transmembrane region" description="Helical" evidence="8">
    <location>
        <begin position="873"/>
        <end position="897"/>
    </location>
</feature>
<keyword evidence="6 8" id="KW-1133">Transmembrane helix</keyword>
<sequence length="1016" mass="109769">MRFTDIFVQRPVLATVVSLLILLLGVRSAMDMEIRQYPELESTTVTVTTAYPGASSDLVQGFVTTPLQQAIAEADGIDFLTGRSTQGTSIIEAKMVLNYDANDALSEIQAKVASQRNQLPEGAEDPVIESETGSSTALMYIAFHSDSLAVPRITDYLTRIVQPQLQALEGVGKADLLGRTFALRVWLNPEKLASVNLTPREVVGVLQENNYQAAVGSTESDLIKVNMDANTDIAEPEQFRDLVVKEQDGSLIRLSDVADVELGSENNDQIAYYAGNPATYVAIELSPGANPLEVAERVRSELPGIESQLPSGLNVDLPYDASEFIDDSINEVLRTLLEALAIVLVVIFLCLGSVRAAAVPSVAVPLSMIGGAFIMLMLGFSLNLLTLLAMVLAIGLVVDDAIIMVENVHRHVARGEGRFEAAINGAREMAVPIIAMTTTLVAVFAPIGFMGGLVGSLFTEFAFTLAGTVVISGIVALTLSPVLSANVLKPAGQEGRFEQMAEHFFERLSNAYRRALSSVVQSLSVILYFGVVVLIAIYLMVNFSQSELAPDEDQGIMLYQGTGPQTANLDYLETYGAEMQERFESLPGYEESFMLLGVNSPNTIFGGFKMKPINEREISQFEVAPMLQEEMDKVTGMRVATFPRPPLPASGGGLPFQFVLTTGNDFEQLNEVAEELLSKAKASGNFVFLEKTIDYDRPITRIKVDRDRVADLGLSMADIGETLSTMVGEGLVNRFNMSGRAYDVIPQVPREFRGEAERLQNYYVRADSGELVSLDQVIDFESDVEPSSRTQFNQLNSITLQGVPMPGVAMGDAMEYMEGAAGETLPSGFGFDYNGQSRQLDKQGSALAVTFFLSLLVIYLVLAAQFESWRDPIIILVSVPLSVAGAMVFIVLGAASMNIYTQVGLITLIGVVAKNGILIVEFANLLQKDRGMGVREAAIEASAIRLRPIIMTSLALIVAMVPLLLASGPGAVSRFAIGLTVATGLGFGTFFTLFVLPGFYIMLARDHNAPAQGQEA</sequence>
<dbReference type="Gene3D" id="3.30.2090.10">
    <property type="entry name" value="Multidrug efflux transporter AcrB TolC docking domain, DN and DC subdomains"/>
    <property type="match status" value="2"/>
</dbReference>
<evidence type="ECO:0000256" key="5">
    <source>
        <dbReference type="ARBA" id="ARBA00022692"/>
    </source>
</evidence>
<feature type="transmembrane region" description="Helical" evidence="8">
    <location>
        <begin position="977"/>
        <end position="1003"/>
    </location>
</feature>
<evidence type="ECO:0000256" key="2">
    <source>
        <dbReference type="ARBA" id="ARBA00022448"/>
    </source>
</evidence>
<gene>
    <name evidence="9" type="ORF">DES49_2774</name>
</gene>
<keyword evidence="10" id="KW-1185">Reference proteome</keyword>
<dbReference type="Gene3D" id="1.20.1640.10">
    <property type="entry name" value="Multidrug efflux transporter AcrB transmembrane domain"/>
    <property type="match status" value="2"/>
</dbReference>
<dbReference type="PANTHER" id="PTHR32063:SF14">
    <property type="entry name" value="BLL4319 PROTEIN"/>
    <property type="match status" value="1"/>
</dbReference>
<proteinExistence type="predicted"/>
<keyword evidence="5 8" id="KW-0812">Transmembrane</keyword>
<dbReference type="GO" id="GO:0005886">
    <property type="term" value="C:plasma membrane"/>
    <property type="evidence" value="ECO:0007669"/>
    <property type="project" value="UniProtKB-SubCell"/>
</dbReference>
<comment type="subcellular location">
    <subcellularLocation>
        <location evidence="1">Cell inner membrane</location>
        <topology evidence="1">Multi-pass membrane protein</topology>
    </subcellularLocation>
</comment>
<dbReference type="Gene3D" id="3.30.70.1440">
    <property type="entry name" value="Multidrug efflux transporter AcrB pore domain"/>
    <property type="match status" value="1"/>
</dbReference>
<evidence type="ECO:0000256" key="6">
    <source>
        <dbReference type="ARBA" id="ARBA00022989"/>
    </source>
</evidence>
<evidence type="ECO:0000256" key="8">
    <source>
        <dbReference type="SAM" id="Phobius"/>
    </source>
</evidence>
<feature type="transmembrane region" description="Helical" evidence="8">
    <location>
        <begin position="903"/>
        <end position="926"/>
    </location>
</feature>
<dbReference type="Pfam" id="PF00873">
    <property type="entry name" value="ACR_tran"/>
    <property type="match status" value="1"/>
</dbReference>
<organism evidence="9 10">
    <name type="scientific">Halospina denitrificans</name>
    <dbReference type="NCBI Taxonomy" id="332522"/>
    <lineage>
        <taxon>Bacteria</taxon>
        <taxon>Pseudomonadati</taxon>
        <taxon>Pseudomonadota</taxon>
        <taxon>Gammaproteobacteria</taxon>
        <taxon>Halospina</taxon>
    </lineage>
</organism>
<dbReference type="Gene3D" id="3.30.70.1320">
    <property type="entry name" value="Multidrug efflux transporter AcrB pore domain like"/>
    <property type="match status" value="1"/>
</dbReference>
<dbReference type="Proteomes" id="UP000295830">
    <property type="component" value="Unassembled WGS sequence"/>
</dbReference>
<reference evidence="9 10" key="1">
    <citation type="submission" date="2019-03" db="EMBL/GenBank/DDBJ databases">
        <title>Genomic Encyclopedia of Type Strains, Phase IV (KMG-IV): sequencing the most valuable type-strain genomes for metagenomic binning, comparative biology and taxonomic classification.</title>
        <authorList>
            <person name="Goeker M."/>
        </authorList>
    </citation>
    <scope>NUCLEOTIDE SEQUENCE [LARGE SCALE GENOMIC DNA]</scope>
    <source>
        <strain evidence="9 10">DSM 15505</strain>
    </source>
</reference>
<dbReference type="GO" id="GO:0042910">
    <property type="term" value="F:xenobiotic transmembrane transporter activity"/>
    <property type="evidence" value="ECO:0007669"/>
    <property type="project" value="TreeGrafter"/>
</dbReference>
<accession>A0A4R7JLA4</accession>
<evidence type="ECO:0000313" key="9">
    <source>
        <dbReference type="EMBL" id="TDT37813.1"/>
    </source>
</evidence>
<dbReference type="OrthoDB" id="9757904at2"/>
<feature type="transmembrane region" description="Helical" evidence="8">
    <location>
        <begin position="332"/>
        <end position="351"/>
    </location>
</feature>
<keyword evidence="7 8" id="KW-0472">Membrane</keyword>